<evidence type="ECO:0000313" key="3">
    <source>
        <dbReference type="EMBL" id="MFC6884138.1"/>
    </source>
</evidence>
<sequence length="313" mass="32641">MPARNLTALLLPPCLLLASAAACGSSSSAGSEPPALTREQAQEVIARYSRDAPRSLASAETDPQLAMDAAALKMRRVTKRRAPSRTFSHTALYVPRMAGYPRWFAADAISGQGKETLRHALLFTQAKAGAPWLLAADPLPTDASLGRVALDPDGYASPVDPGLKGLAITPADLPRAHSALFNGGPKAPGASALGPGPKTDQAYRALVQGEAALKGQGIGLVSRFSPAPGPVFALRTRDRGALVWYAVKQNEAYTTTERGKLAVTGDLVGLAPARSARTRVDTTVLVQYLAAVPPKGRATVTGMYRKAVAAKGS</sequence>
<evidence type="ECO:0000313" key="4">
    <source>
        <dbReference type="Proteomes" id="UP001596380"/>
    </source>
</evidence>
<reference evidence="4" key="1">
    <citation type="journal article" date="2019" name="Int. J. Syst. Evol. Microbiol.">
        <title>The Global Catalogue of Microorganisms (GCM) 10K type strain sequencing project: providing services to taxonomists for standard genome sequencing and annotation.</title>
        <authorList>
            <consortium name="The Broad Institute Genomics Platform"/>
            <consortium name="The Broad Institute Genome Sequencing Center for Infectious Disease"/>
            <person name="Wu L."/>
            <person name="Ma J."/>
        </authorList>
    </citation>
    <scope>NUCLEOTIDE SEQUENCE [LARGE SCALE GENOMIC DNA]</scope>
    <source>
        <strain evidence="4">JCM 3369</strain>
    </source>
</reference>
<dbReference type="PROSITE" id="PS51257">
    <property type="entry name" value="PROKAR_LIPOPROTEIN"/>
    <property type="match status" value="1"/>
</dbReference>
<keyword evidence="4" id="KW-1185">Reference proteome</keyword>
<comment type="caution">
    <text evidence="3">The sequence shown here is derived from an EMBL/GenBank/DDBJ whole genome shotgun (WGS) entry which is preliminary data.</text>
</comment>
<organism evidence="3 4">
    <name type="scientific">Actinomadura yumaensis</name>
    <dbReference type="NCBI Taxonomy" id="111807"/>
    <lineage>
        <taxon>Bacteria</taxon>
        <taxon>Bacillati</taxon>
        <taxon>Actinomycetota</taxon>
        <taxon>Actinomycetes</taxon>
        <taxon>Streptosporangiales</taxon>
        <taxon>Thermomonosporaceae</taxon>
        <taxon>Actinomadura</taxon>
    </lineage>
</organism>
<keyword evidence="1" id="KW-0732">Signal</keyword>
<dbReference type="EMBL" id="JBHSXS010000024">
    <property type="protein sequence ID" value="MFC6884138.1"/>
    <property type="molecule type" value="Genomic_DNA"/>
</dbReference>
<dbReference type="RefSeq" id="WP_160822045.1">
    <property type="nucleotide sequence ID" value="NZ_JBHSXS010000024.1"/>
</dbReference>
<feature type="chain" id="PRO_5045142725" description="DUF8094 domain-containing protein" evidence="1">
    <location>
        <begin position="25"/>
        <end position="313"/>
    </location>
</feature>
<dbReference type="InterPro" id="IPR058407">
    <property type="entry name" value="DUF8094"/>
</dbReference>
<feature type="domain" description="DUF8094" evidence="2">
    <location>
        <begin position="34"/>
        <end position="312"/>
    </location>
</feature>
<gene>
    <name evidence="3" type="ORF">ACFQKB_30565</name>
</gene>
<protein>
    <recommendedName>
        <fullName evidence="2">DUF8094 domain-containing protein</fullName>
    </recommendedName>
</protein>
<dbReference type="Proteomes" id="UP001596380">
    <property type="component" value="Unassembled WGS sequence"/>
</dbReference>
<dbReference type="Pfam" id="PF26366">
    <property type="entry name" value="DUF8094"/>
    <property type="match status" value="1"/>
</dbReference>
<name>A0ABW2CU55_9ACTN</name>
<evidence type="ECO:0000259" key="2">
    <source>
        <dbReference type="Pfam" id="PF26366"/>
    </source>
</evidence>
<feature type="signal peptide" evidence="1">
    <location>
        <begin position="1"/>
        <end position="24"/>
    </location>
</feature>
<accession>A0ABW2CU55</accession>
<evidence type="ECO:0000256" key="1">
    <source>
        <dbReference type="SAM" id="SignalP"/>
    </source>
</evidence>
<proteinExistence type="predicted"/>